<sequence>LLRLENELFEGYIRRNAICVDSATQKTPGESTWIHQLRNQSVLSEVTTRHLLLDIQSKCTIAKKEVEFYEKVMKEEEIQFELQSNQYKEAYHQKVRLDTMRLMKQLKQKKIAVRMRIRQGVRVTQLDCTLLKHQNSALEETLLNKMDQVNQLNRQCSALHQELRRAKKDLDRSTDDLTRTLRAFERAVATLRKKREETLRRIQEIKKETCWKKQMEDNYHRYKLPSIIMAIEHNQENRQITRELKRRKRLMQIEKMKLENHRRLWHRIQFAQILRPASKYAPEGHSPNNTSSVLVSTDEIMKSDETDQEQEIRGATWKKSVDTSVL</sequence>
<dbReference type="KEGG" id="ovi:T265_13994"/>
<keyword evidence="1" id="KW-0175">Coiled coil</keyword>
<dbReference type="CTD" id="20328161"/>
<accession>A0A075AE23</accession>
<dbReference type="EMBL" id="KL596747">
    <property type="protein sequence ID" value="KER26459.1"/>
    <property type="molecule type" value="Genomic_DNA"/>
</dbReference>
<feature type="non-terminal residue" evidence="2">
    <location>
        <position position="1"/>
    </location>
</feature>
<reference evidence="2 3" key="1">
    <citation type="submission" date="2013-11" db="EMBL/GenBank/DDBJ databases">
        <title>Opisthorchis viverrini - life in the bile duct.</title>
        <authorList>
            <person name="Young N.D."/>
            <person name="Nagarajan N."/>
            <person name="Lin S.J."/>
            <person name="Korhonen P.K."/>
            <person name="Jex A.R."/>
            <person name="Hall R.S."/>
            <person name="Safavi-Hemami H."/>
            <person name="Kaewkong W."/>
            <person name="Bertrand D."/>
            <person name="Gao S."/>
            <person name="Seet Q."/>
            <person name="Wongkham S."/>
            <person name="Teh B.T."/>
            <person name="Wongkham C."/>
            <person name="Intapan P.M."/>
            <person name="Maleewong W."/>
            <person name="Yang X."/>
            <person name="Hu M."/>
            <person name="Wang Z."/>
            <person name="Hofmann A."/>
            <person name="Sternberg P.W."/>
            <person name="Tan P."/>
            <person name="Wang J."/>
            <person name="Gasser R.B."/>
        </authorList>
    </citation>
    <scope>NUCLEOTIDE SEQUENCE [LARGE SCALE GENOMIC DNA]</scope>
</reference>
<evidence type="ECO:0000313" key="3">
    <source>
        <dbReference type="Proteomes" id="UP000054324"/>
    </source>
</evidence>
<organism evidence="2 3">
    <name type="scientific">Opisthorchis viverrini</name>
    <name type="common">Southeast Asian liver fluke</name>
    <dbReference type="NCBI Taxonomy" id="6198"/>
    <lineage>
        <taxon>Eukaryota</taxon>
        <taxon>Metazoa</taxon>
        <taxon>Spiralia</taxon>
        <taxon>Lophotrochozoa</taxon>
        <taxon>Platyhelminthes</taxon>
        <taxon>Trematoda</taxon>
        <taxon>Digenea</taxon>
        <taxon>Opisthorchiida</taxon>
        <taxon>Opisthorchiata</taxon>
        <taxon>Opisthorchiidae</taxon>
        <taxon>Opisthorchis</taxon>
    </lineage>
</organism>
<feature type="coiled-coil region" evidence="1">
    <location>
        <begin position="135"/>
        <end position="208"/>
    </location>
</feature>
<dbReference type="RefSeq" id="XP_009169815.1">
    <property type="nucleotide sequence ID" value="XM_009171551.1"/>
</dbReference>
<name>A0A075AE23_OPIVI</name>
<keyword evidence="3" id="KW-1185">Reference proteome</keyword>
<gene>
    <name evidence="2" type="ORF">T265_13994</name>
</gene>
<dbReference type="AlphaFoldDB" id="A0A075AE23"/>
<proteinExistence type="predicted"/>
<evidence type="ECO:0008006" key="4">
    <source>
        <dbReference type="Google" id="ProtNLM"/>
    </source>
</evidence>
<dbReference type="GeneID" id="20328161"/>
<dbReference type="Proteomes" id="UP000054324">
    <property type="component" value="Unassembled WGS sequence"/>
</dbReference>
<protein>
    <recommendedName>
        <fullName evidence="4">DUF4201 domain-containing protein</fullName>
    </recommendedName>
</protein>
<evidence type="ECO:0000313" key="2">
    <source>
        <dbReference type="EMBL" id="KER26459.1"/>
    </source>
</evidence>
<evidence type="ECO:0000256" key="1">
    <source>
        <dbReference type="SAM" id="Coils"/>
    </source>
</evidence>